<dbReference type="PANTHER" id="PTHR40064">
    <property type="entry name" value="MEMBRANE PROTEIN-RELATED"/>
    <property type="match status" value="1"/>
</dbReference>
<dbReference type="RefSeq" id="WP_149459572.1">
    <property type="nucleotide sequence ID" value="NZ_SCWC02000007.1"/>
</dbReference>
<dbReference type="PANTHER" id="PTHR40064:SF1">
    <property type="entry name" value="MEMBRANE PROTEIN"/>
    <property type="match status" value="1"/>
</dbReference>
<keyword evidence="9" id="KW-1185">Reference proteome</keyword>
<reference evidence="8 9" key="1">
    <citation type="submission" date="2019-09" db="EMBL/GenBank/DDBJ databases">
        <authorList>
            <person name="Mazhar S."/>
            <person name="Altermann E."/>
            <person name="Hill C."/>
            <person name="Mcauliffe O."/>
        </authorList>
    </citation>
    <scope>NUCLEOTIDE SEQUENCE [LARGE SCALE GENOMIC DNA]</scope>
    <source>
        <strain evidence="8 9">ATCC 51831</strain>
    </source>
</reference>
<feature type="transmembrane region" description="Helical" evidence="7">
    <location>
        <begin position="20"/>
        <end position="44"/>
    </location>
</feature>
<evidence type="ECO:0000256" key="5">
    <source>
        <dbReference type="ARBA" id="ARBA00022989"/>
    </source>
</evidence>
<dbReference type="InterPro" id="IPR052984">
    <property type="entry name" value="UPF0421"/>
</dbReference>
<gene>
    <name evidence="8" type="ORF">ERX35_009010</name>
</gene>
<keyword evidence="4 7" id="KW-0812">Transmembrane</keyword>
<dbReference type="Pfam" id="PF06081">
    <property type="entry name" value="ArAE_1"/>
    <property type="match status" value="1"/>
</dbReference>
<evidence type="ECO:0000256" key="1">
    <source>
        <dbReference type="ARBA" id="ARBA00004651"/>
    </source>
</evidence>
<name>A0ABQ6R745_9STAP</name>
<evidence type="ECO:0000313" key="8">
    <source>
        <dbReference type="EMBL" id="KAA1037688.1"/>
    </source>
</evidence>
<keyword evidence="5 7" id="KW-1133">Transmembrane helix</keyword>
<evidence type="ECO:0000256" key="3">
    <source>
        <dbReference type="ARBA" id="ARBA00022475"/>
    </source>
</evidence>
<comment type="similarity">
    <text evidence="2">Belongs to the UPF0421 family.</text>
</comment>
<accession>A0ABQ6R745</accession>
<proteinExistence type="inferred from homology"/>
<sequence length="328" mass="37575">MKWTKQIIGPRIIKTGLATFLTALFCQLLHLPATFAVIASLVSIEPTAKASLRKAFIRFPASILGAFIAVTSAYFLGESPLAYSIAATLTIVICYQLKLHDGMLVASLTAAAMIPNIHDDFVFNFFSRLVTTTIGLTTAGLVNFLVLPPKYQLQIETLINNVESELQQLFITRGKEVLIGHYHSKDSVRKLIQISKMITKIEQLIQYEHEEFQYHQSDINRKKLMMTLEKRLQFNRLYIIHLTNMIYMPQETAFDFHAEERQAYTDIIMAMQQHEPVPRTALSTFKSSVKHLAEFDDNQLKSHYIYELLMIQKLLTEQHADYQTDETP</sequence>
<feature type="transmembrane region" description="Helical" evidence="7">
    <location>
        <begin position="56"/>
        <end position="75"/>
    </location>
</feature>
<evidence type="ECO:0000256" key="4">
    <source>
        <dbReference type="ARBA" id="ARBA00022692"/>
    </source>
</evidence>
<dbReference type="Proteomes" id="UP000295735">
    <property type="component" value="Unassembled WGS sequence"/>
</dbReference>
<dbReference type="InterPro" id="IPR010343">
    <property type="entry name" value="ArAE_1"/>
</dbReference>
<evidence type="ECO:0000313" key="9">
    <source>
        <dbReference type="Proteomes" id="UP000295735"/>
    </source>
</evidence>
<organism evidence="8 9">
    <name type="scientific">Macrococcus equipercicus</name>
    <dbReference type="NCBI Taxonomy" id="69967"/>
    <lineage>
        <taxon>Bacteria</taxon>
        <taxon>Bacillati</taxon>
        <taxon>Bacillota</taxon>
        <taxon>Bacilli</taxon>
        <taxon>Bacillales</taxon>
        <taxon>Staphylococcaceae</taxon>
        <taxon>Macrococcus</taxon>
    </lineage>
</organism>
<keyword evidence="3" id="KW-1003">Cell membrane</keyword>
<evidence type="ECO:0000256" key="2">
    <source>
        <dbReference type="ARBA" id="ARBA00006544"/>
    </source>
</evidence>
<evidence type="ECO:0000256" key="6">
    <source>
        <dbReference type="ARBA" id="ARBA00023136"/>
    </source>
</evidence>
<protein>
    <submittedName>
        <fullName evidence="8">Aromatic acid exporter family protein</fullName>
    </submittedName>
</protein>
<comment type="caution">
    <text evidence="8">The sequence shown here is derived from an EMBL/GenBank/DDBJ whole genome shotgun (WGS) entry which is preliminary data.</text>
</comment>
<dbReference type="EMBL" id="SCWC02000007">
    <property type="protein sequence ID" value="KAA1037688.1"/>
    <property type="molecule type" value="Genomic_DNA"/>
</dbReference>
<comment type="subcellular location">
    <subcellularLocation>
        <location evidence="1">Cell membrane</location>
        <topology evidence="1">Multi-pass membrane protein</topology>
    </subcellularLocation>
</comment>
<evidence type="ECO:0000256" key="7">
    <source>
        <dbReference type="SAM" id="Phobius"/>
    </source>
</evidence>
<keyword evidence="6 7" id="KW-0472">Membrane</keyword>